<dbReference type="EMBL" id="AEVO01000067">
    <property type="protein sequence ID" value="EFY06893.1"/>
    <property type="molecule type" value="Genomic_DNA"/>
</dbReference>
<accession>E8LKQ5</accession>
<comment type="caution">
    <text evidence="5">The sequence shown here is derived from an EMBL/GenBank/DDBJ whole genome shotgun (WGS) entry which is preliminary data.</text>
</comment>
<dbReference type="NCBIfam" id="TIGR02100">
    <property type="entry name" value="glgX_debranch"/>
    <property type="match status" value="1"/>
</dbReference>
<dbReference type="Pfam" id="PF02922">
    <property type="entry name" value="CBM_48"/>
    <property type="match status" value="1"/>
</dbReference>
<dbReference type="eggNOG" id="COG1523">
    <property type="taxonomic scope" value="Bacteria"/>
</dbReference>
<dbReference type="STRING" id="762983.HMPREF9444_01299"/>
<gene>
    <name evidence="5" type="primary">glgX</name>
    <name evidence="5" type="ORF">HMPREF9444_01299</name>
</gene>
<dbReference type="InterPro" id="IPR017853">
    <property type="entry name" value="GH"/>
</dbReference>
<feature type="domain" description="Glycosyl hydrolase family 13 catalytic" evidence="4">
    <location>
        <begin position="157"/>
        <end position="575"/>
    </location>
</feature>
<dbReference type="Pfam" id="PF00128">
    <property type="entry name" value="Alpha-amylase"/>
    <property type="match status" value="1"/>
</dbReference>
<dbReference type="InterPro" id="IPR013783">
    <property type="entry name" value="Ig-like_fold"/>
</dbReference>
<dbReference type="PANTHER" id="PTHR43002">
    <property type="entry name" value="GLYCOGEN DEBRANCHING ENZYME"/>
    <property type="match status" value="1"/>
</dbReference>
<dbReference type="GO" id="GO:0004135">
    <property type="term" value="F:amylo-alpha-1,6-glucosidase activity"/>
    <property type="evidence" value="ECO:0007669"/>
    <property type="project" value="InterPro"/>
</dbReference>
<dbReference type="InterPro" id="IPR011837">
    <property type="entry name" value="Glycogen_debranch_GlgX"/>
</dbReference>
<keyword evidence="6" id="KW-1185">Reference proteome</keyword>
<dbReference type="SUPFAM" id="SSF51011">
    <property type="entry name" value="Glycosyl hydrolase domain"/>
    <property type="match status" value="1"/>
</dbReference>
<reference evidence="5 6" key="1">
    <citation type="submission" date="2011-01" db="EMBL/GenBank/DDBJ databases">
        <authorList>
            <person name="Weinstock G."/>
            <person name="Sodergren E."/>
            <person name="Clifton S."/>
            <person name="Fulton L."/>
            <person name="Fulton B."/>
            <person name="Courtney L."/>
            <person name="Fronick C."/>
            <person name="Harrison M."/>
            <person name="Strong C."/>
            <person name="Farmer C."/>
            <person name="Delahaunty K."/>
            <person name="Markovic C."/>
            <person name="Hall O."/>
            <person name="Minx P."/>
            <person name="Tomlinson C."/>
            <person name="Mitreva M."/>
            <person name="Hou S."/>
            <person name="Chen J."/>
            <person name="Wollam A."/>
            <person name="Pepin K.H."/>
            <person name="Johnson M."/>
            <person name="Bhonagiri V."/>
            <person name="Zhang X."/>
            <person name="Suruliraj S."/>
            <person name="Warren W."/>
            <person name="Chinwalla A."/>
            <person name="Mardis E.R."/>
            <person name="Wilson R.K."/>
        </authorList>
    </citation>
    <scope>NUCLEOTIDE SEQUENCE [LARGE SCALE GENOMIC DNA]</scope>
    <source>
        <strain evidence="6">DSM 22608 / JCM 16073 / KCTC 15190 / YIT 12066</strain>
    </source>
</reference>
<dbReference type="RefSeq" id="WP_009143493.1">
    <property type="nucleotide sequence ID" value="NZ_GL831003.1"/>
</dbReference>
<dbReference type="InterPro" id="IPR044505">
    <property type="entry name" value="GlgX_Isoamylase_N_E_set"/>
</dbReference>
<dbReference type="Gene3D" id="2.60.40.1180">
    <property type="entry name" value="Golgi alpha-mannosidase II"/>
    <property type="match status" value="1"/>
</dbReference>
<dbReference type="InterPro" id="IPR013780">
    <property type="entry name" value="Glyco_hydro_b"/>
</dbReference>
<dbReference type="Gene3D" id="2.60.40.10">
    <property type="entry name" value="Immunoglobulins"/>
    <property type="match status" value="1"/>
</dbReference>
<sequence>MALKLKEKQNYSKALTSTLGATLLDDGCFFSVWAPLATSIIIHFYTFEEEPLGSIKLVERRGGFWFGCVEGVKAEDCYAIEAQGEDKPEAGLYFKAGRLLVDPYAKALNRPIIYNESLYKENSAAFIPKAVVLGRDDFDWDGVKKPDLERNSAIIYEAHVKGMTKLNKEIPPSLRGTYLGLAHPVTIAHLKRLGVTVVQLMPIAASMSEPFLVQRGLSNYWGYNPLCFMALDPRYATSARNAVTEFKTMVRELHRNKIAVILDVVYNHTAEGGLDGPVLSYKGLDAKRYYAYATKEDGSRDFLQYLNVTGCGNSFNVDSNISLRLVSEAMRYWITEMQVDGFRFDLAVTVGREYSDSRNYRFTRHAAFFKYCFCEQEIDRALLIAEPWDVGWDGYQLGRFPAGWSEQNDKFRDSVRCFWRGDPGLLGVFATRLMGSRDNFAKRTRSINASLNYVTYHDGFSLEDLVSYNSKHNELNLEANRDGANETTSYNFGVEGKTTDPDILKKRRQMKRNLLASVLISQGMPHILGGDEFSRTQHGNNNAYCQDNDLSYTHWERTAENDDLIDFIGLLCRVRLSSVILKDLNLDDDNFHLRADSFLVRWRKSDGHLMESEDWNNPQIKSFLLYIGDRDSQGERWCFIINQGANEINYKLPSVPDNKMWMAIVDTSEENGVPQRYSNAGGLESWVAPNSIKVLRMIETKNREFVSEGLEYIRHRNRRDFDYKFHR</sequence>
<proteinExistence type="inferred from homology"/>
<dbReference type="SUPFAM" id="SSF81296">
    <property type="entry name" value="E set domains"/>
    <property type="match status" value="1"/>
</dbReference>
<keyword evidence="3 5" id="KW-0326">Glycosidase</keyword>
<dbReference type="Gene3D" id="3.20.20.80">
    <property type="entry name" value="Glycosidases"/>
    <property type="match status" value="1"/>
</dbReference>
<name>E8LKQ5_SUCHY</name>
<dbReference type="EC" id="3.2.1.-" evidence="5"/>
<evidence type="ECO:0000313" key="6">
    <source>
        <dbReference type="Proteomes" id="UP000018458"/>
    </source>
</evidence>
<dbReference type="CDD" id="cd11326">
    <property type="entry name" value="AmyAc_Glg_debranch"/>
    <property type="match status" value="1"/>
</dbReference>
<keyword evidence="2 5" id="KW-0378">Hydrolase</keyword>
<dbReference type="InterPro" id="IPR006047">
    <property type="entry name" value="GH13_cat_dom"/>
</dbReference>
<dbReference type="CDD" id="cd02856">
    <property type="entry name" value="E_set_GDE_Isoamylase_N"/>
    <property type="match status" value="1"/>
</dbReference>
<evidence type="ECO:0000259" key="4">
    <source>
        <dbReference type="SMART" id="SM00642"/>
    </source>
</evidence>
<evidence type="ECO:0000256" key="1">
    <source>
        <dbReference type="ARBA" id="ARBA00008061"/>
    </source>
</evidence>
<dbReference type="SUPFAM" id="SSF51445">
    <property type="entry name" value="(Trans)glycosidases"/>
    <property type="match status" value="1"/>
</dbReference>
<organism evidence="5 6">
    <name type="scientific">Succinatimonas hippei (strain DSM 22608 / JCM 16073 / KCTC 15190 / YIT 12066)</name>
    <dbReference type="NCBI Taxonomy" id="762983"/>
    <lineage>
        <taxon>Bacteria</taxon>
        <taxon>Pseudomonadati</taxon>
        <taxon>Pseudomonadota</taxon>
        <taxon>Gammaproteobacteria</taxon>
        <taxon>Aeromonadales</taxon>
        <taxon>Succinivibrionaceae</taxon>
        <taxon>Succinatimonas</taxon>
    </lineage>
</organism>
<dbReference type="SMART" id="SM00642">
    <property type="entry name" value="Aamy"/>
    <property type="match status" value="1"/>
</dbReference>
<protein>
    <submittedName>
        <fullName evidence="5">Glycogen debranching enzyme GlgX</fullName>
        <ecNumber evidence="5">3.2.1.-</ecNumber>
    </submittedName>
</protein>
<dbReference type="InterPro" id="IPR004193">
    <property type="entry name" value="Glyco_hydro_13_N"/>
</dbReference>
<dbReference type="AlphaFoldDB" id="E8LKQ5"/>
<dbReference type="HOGENOM" id="CLU_011725_1_1_6"/>
<dbReference type="Proteomes" id="UP000018458">
    <property type="component" value="Unassembled WGS sequence"/>
</dbReference>
<dbReference type="GO" id="GO:0005980">
    <property type="term" value="P:glycogen catabolic process"/>
    <property type="evidence" value="ECO:0007669"/>
    <property type="project" value="InterPro"/>
</dbReference>
<dbReference type="OrthoDB" id="3236218at2"/>
<comment type="similarity">
    <text evidence="1">Belongs to the glycosyl hydrolase 13 family.</text>
</comment>
<evidence type="ECO:0000256" key="2">
    <source>
        <dbReference type="ARBA" id="ARBA00022801"/>
    </source>
</evidence>
<dbReference type="InterPro" id="IPR014756">
    <property type="entry name" value="Ig_E-set"/>
</dbReference>
<evidence type="ECO:0000313" key="5">
    <source>
        <dbReference type="EMBL" id="EFY06893.1"/>
    </source>
</evidence>
<evidence type="ECO:0000256" key="3">
    <source>
        <dbReference type="ARBA" id="ARBA00023295"/>
    </source>
</evidence>